<evidence type="ECO:0000259" key="2">
    <source>
        <dbReference type="Pfam" id="PF04127"/>
    </source>
</evidence>
<protein>
    <submittedName>
        <fullName evidence="3">Phosphopantothenate--cysteine ligase CAB2</fullName>
    </submittedName>
</protein>
<dbReference type="EMBL" id="JBEVYD010000012">
    <property type="protein sequence ID" value="KAL3229137.1"/>
    <property type="molecule type" value="Genomic_DNA"/>
</dbReference>
<gene>
    <name evidence="3" type="ORF">RNJ44_02224</name>
</gene>
<dbReference type="SUPFAM" id="SSF102645">
    <property type="entry name" value="CoaB-like"/>
    <property type="match status" value="1"/>
</dbReference>
<dbReference type="GO" id="GO:0016874">
    <property type="term" value="F:ligase activity"/>
    <property type="evidence" value="ECO:0007669"/>
    <property type="project" value="UniProtKB-KW"/>
</dbReference>
<evidence type="ECO:0000313" key="4">
    <source>
        <dbReference type="Proteomes" id="UP001623330"/>
    </source>
</evidence>
<reference evidence="3 4" key="1">
    <citation type="submission" date="2024-05" db="EMBL/GenBank/DDBJ databases">
        <title>Long read based assembly of the Candida bracarensis genome reveals expanded adhesin content.</title>
        <authorList>
            <person name="Marcet-Houben M."/>
            <person name="Ksiezopolska E."/>
            <person name="Gabaldon T."/>
        </authorList>
    </citation>
    <scope>NUCLEOTIDE SEQUENCE [LARGE SCALE GENOMIC DNA]</scope>
    <source>
        <strain evidence="3 4">CBM6</strain>
    </source>
</reference>
<evidence type="ECO:0000256" key="1">
    <source>
        <dbReference type="ARBA" id="ARBA00005703"/>
    </source>
</evidence>
<dbReference type="PANTHER" id="PTHR12290">
    <property type="entry name" value="CORNICHON-RELATED"/>
    <property type="match status" value="1"/>
</dbReference>
<dbReference type="Pfam" id="PF04127">
    <property type="entry name" value="DFP"/>
    <property type="match status" value="1"/>
</dbReference>
<organism evidence="3 4">
    <name type="scientific">Nakaseomyces bracarensis</name>
    <dbReference type="NCBI Taxonomy" id="273131"/>
    <lineage>
        <taxon>Eukaryota</taxon>
        <taxon>Fungi</taxon>
        <taxon>Dikarya</taxon>
        <taxon>Ascomycota</taxon>
        <taxon>Saccharomycotina</taxon>
        <taxon>Saccharomycetes</taxon>
        <taxon>Saccharomycetales</taxon>
        <taxon>Saccharomycetaceae</taxon>
        <taxon>Nakaseomyces</taxon>
    </lineage>
</organism>
<comment type="similarity">
    <text evidence="1">Belongs to the PPC synthetase family.</text>
</comment>
<dbReference type="InterPro" id="IPR035929">
    <property type="entry name" value="CoaB-like_sf"/>
</dbReference>
<evidence type="ECO:0000313" key="3">
    <source>
        <dbReference type="EMBL" id="KAL3229137.1"/>
    </source>
</evidence>
<dbReference type="InterPro" id="IPR007085">
    <property type="entry name" value="DNA/pantothenate-metab_flavo_C"/>
</dbReference>
<dbReference type="Proteomes" id="UP001623330">
    <property type="component" value="Unassembled WGS sequence"/>
</dbReference>
<accession>A0ABR4NMW6</accession>
<keyword evidence="4" id="KW-1185">Reference proteome</keyword>
<dbReference type="Gene3D" id="3.40.50.10300">
    <property type="entry name" value="CoaB-like"/>
    <property type="match status" value="1"/>
</dbReference>
<comment type="caution">
    <text evidence="3">The sequence shown here is derived from an EMBL/GenBank/DDBJ whole genome shotgun (WGS) entry which is preliminary data.</text>
</comment>
<proteinExistence type="inferred from homology"/>
<feature type="domain" description="DNA/pantothenate metabolism flavoprotein C-terminal" evidence="2">
    <location>
        <begin position="73"/>
        <end position="129"/>
    </location>
</feature>
<sequence>MPPVYSNGRPPIHTSITEISHAIDRSISENVFPVAQTTEEQKFFCNNPRPPYMDELVKDTREFIEYQHEHGRDKIVLVTSGGTTVPLENNTVRFIDNFSAGTRGAASAEQFLKNGYSVIFLHREFSLTPYNRKFTHNMKNSFLDFIDKDGQVKPEFRDSILENKRLYDKYVVDEKKLLLLPFTTVNQYLWSLKSIAKQLDSKGCLFYLAAAVSDFFVPYSRLPQHKIQSRDYKLDNGTSSESEAEAETTTTTTDGKLIVNLDPVPKFLRRLVESWASQAMIVSFKLETDESILIQKAVTALDRYNHQLVIGNLLQTRNKEVVFVSPQNKEGDWVRLQGKEMHAIEELIVPEVIKRHNSWIDTQK</sequence>
<keyword evidence="3" id="KW-0436">Ligase</keyword>
<name>A0ABR4NMW6_9SACH</name>